<dbReference type="EMBL" id="VIGB01000003">
    <property type="protein sequence ID" value="TQF04130.1"/>
    <property type="molecule type" value="Genomic_DNA"/>
</dbReference>
<feature type="transmembrane region" description="Helical" evidence="1">
    <location>
        <begin position="166"/>
        <end position="190"/>
    </location>
</feature>
<keyword evidence="1" id="KW-0812">Transmembrane</keyword>
<evidence type="ECO:0000313" key="2">
    <source>
        <dbReference type="EMBL" id="TQF04130.1"/>
    </source>
</evidence>
<keyword evidence="1" id="KW-1133">Transmembrane helix</keyword>
<sequence>MSSHRPAPRPGAEEPVRRPFGLPASAGGAGWGLRLLRAVPFALVCTLLAALGHQLAQGCPVATGALAVGFVAVLLPAAALGGRERSLPGIAAALGLGQLGLHLLFHTAAQAAMDQSTLAQVAGRLVCNDMPGMAHVLPPGTSAAALVGAAGLDPHAYQAPVADGPWWLFGLTPAMLAGHLLAAVLVGWWLRCGEAGLWRVLGSTGRAVRELRQWTAPLYRALALLAALLRGLLNEVCRPRPVRARREHSRLPAAALLRHSVIRRGPPAAAWAR</sequence>
<feature type="transmembrane region" description="Helical" evidence="1">
    <location>
        <begin position="61"/>
        <end position="80"/>
    </location>
</feature>
<keyword evidence="3" id="KW-1185">Reference proteome</keyword>
<keyword evidence="1" id="KW-0472">Membrane</keyword>
<protein>
    <recommendedName>
        <fullName evidence="4">Integral membrane protein</fullName>
    </recommendedName>
</protein>
<proteinExistence type="predicted"/>
<reference evidence="2 3" key="1">
    <citation type="submission" date="2019-06" db="EMBL/GenBank/DDBJ databases">
        <title>Description of Kitasatospora acidophila sp. nov. isolated from pine grove soil, and reclassification of Streptomyces novaecaesareae to Kitasatospora novaeceasareae comb. nov.</title>
        <authorList>
            <person name="Kim M.J."/>
        </authorList>
    </citation>
    <scope>NUCLEOTIDE SEQUENCE [LARGE SCALE GENOMIC DNA]</scope>
    <source>
        <strain evidence="2 3">MMS16-CNU292</strain>
    </source>
</reference>
<dbReference type="RefSeq" id="WP_141634718.1">
    <property type="nucleotide sequence ID" value="NZ_VIGB01000003.1"/>
</dbReference>
<dbReference type="AlphaFoldDB" id="A0A540W548"/>
<name>A0A540W548_9ACTN</name>
<accession>A0A540W548</accession>
<organism evidence="2 3">
    <name type="scientific">Kitasatospora acidiphila</name>
    <dbReference type="NCBI Taxonomy" id="2567942"/>
    <lineage>
        <taxon>Bacteria</taxon>
        <taxon>Bacillati</taxon>
        <taxon>Actinomycetota</taxon>
        <taxon>Actinomycetes</taxon>
        <taxon>Kitasatosporales</taxon>
        <taxon>Streptomycetaceae</taxon>
        <taxon>Kitasatospora</taxon>
    </lineage>
</organism>
<evidence type="ECO:0000313" key="3">
    <source>
        <dbReference type="Proteomes" id="UP000319103"/>
    </source>
</evidence>
<evidence type="ECO:0000256" key="1">
    <source>
        <dbReference type="SAM" id="Phobius"/>
    </source>
</evidence>
<feature type="transmembrane region" description="Helical" evidence="1">
    <location>
        <begin position="87"/>
        <end position="105"/>
    </location>
</feature>
<feature type="transmembrane region" description="Helical" evidence="1">
    <location>
        <begin position="35"/>
        <end position="55"/>
    </location>
</feature>
<dbReference type="Proteomes" id="UP000319103">
    <property type="component" value="Unassembled WGS sequence"/>
</dbReference>
<gene>
    <name evidence="2" type="ORF">E6W39_20215</name>
</gene>
<dbReference type="OrthoDB" id="4350641at2"/>
<evidence type="ECO:0008006" key="4">
    <source>
        <dbReference type="Google" id="ProtNLM"/>
    </source>
</evidence>
<comment type="caution">
    <text evidence="2">The sequence shown here is derived from an EMBL/GenBank/DDBJ whole genome shotgun (WGS) entry which is preliminary data.</text>
</comment>